<dbReference type="RefSeq" id="WP_168011116.1">
    <property type="nucleotide sequence ID" value="NZ_JAATEP010000013.1"/>
</dbReference>
<keyword evidence="3" id="KW-0804">Transcription</keyword>
<dbReference type="Pfam" id="PF16859">
    <property type="entry name" value="TetR_C_11"/>
    <property type="match status" value="1"/>
</dbReference>
<evidence type="ECO:0000256" key="4">
    <source>
        <dbReference type="PROSITE-ProRule" id="PRU00335"/>
    </source>
</evidence>
<keyword evidence="2 4" id="KW-0238">DNA-binding</keyword>
<dbReference type="PANTHER" id="PTHR30055:SF148">
    <property type="entry name" value="TETR-FAMILY TRANSCRIPTIONAL REGULATOR"/>
    <property type="match status" value="1"/>
</dbReference>
<evidence type="ECO:0000259" key="5">
    <source>
        <dbReference type="PROSITE" id="PS50977"/>
    </source>
</evidence>
<dbReference type="Gene3D" id="1.10.357.10">
    <property type="entry name" value="Tetracycline Repressor, domain 2"/>
    <property type="match status" value="1"/>
</dbReference>
<dbReference type="SUPFAM" id="SSF48498">
    <property type="entry name" value="Tetracyclin repressor-like, C-terminal domain"/>
    <property type="match status" value="1"/>
</dbReference>
<gene>
    <name evidence="6" type="ORF">HCN51_20425</name>
</gene>
<dbReference type="EMBL" id="JAATEP010000013">
    <property type="protein sequence ID" value="NJP91796.1"/>
    <property type="molecule type" value="Genomic_DNA"/>
</dbReference>
<dbReference type="Proteomes" id="UP000696294">
    <property type="component" value="Unassembled WGS sequence"/>
</dbReference>
<protein>
    <submittedName>
        <fullName evidence="6">TetR/AcrR family transcriptional regulator</fullName>
    </submittedName>
</protein>
<feature type="domain" description="HTH tetR-type" evidence="5">
    <location>
        <begin position="13"/>
        <end position="73"/>
    </location>
</feature>
<dbReference type="InterPro" id="IPR009057">
    <property type="entry name" value="Homeodomain-like_sf"/>
</dbReference>
<evidence type="ECO:0000313" key="6">
    <source>
        <dbReference type="EMBL" id="NJP91796.1"/>
    </source>
</evidence>
<evidence type="ECO:0000313" key="7">
    <source>
        <dbReference type="Proteomes" id="UP000696294"/>
    </source>
</evidence>
<dbReference type="PROSITE" id="PS50977">
    <property type="entry name" value="HTH_TETR_2"/>
    <property type="match status" value="1"/>
</dbReference>
<dbReference type="Pfam" id="PF00440">
    <property type="entry name" value="TetR_N"/>
    <property type="match status" value="1"/>
</dbReference>
<comment type="caution">
    <text evidence="6">The sequence shown here is derived from an EMBL/GenBank/DDBJ whole genome shotgun (WGS) entry which is preliminary data.</text>
</comment>
<keyword evidence="7" id="KW-1185">Reference proteome</keyword>
<name>A0ABX1B365_9ACTN</name>
<dbReference type="InterPro" id="IPR011075">
    <property type="entry name" value="TetR_C"/>
</dbReference>
<evidence type="ECO:0000256" key="1">
    <source>
        <dbReference type="ARBA" id="ARBA00023015"/>
    </source>
</evidence>
<dbReference type="InterPro" id="IPR050109">
    <property type="entry name" value="HTH-type_TetR-like_transc_reg"/>
</dbReference>
<feature type="DNA-binding region" description="H-T-H motif" evidence="4">
    <location>
        <begin position="36"/>
        <end position="55"/>
    </location>
</feature>
<dbReference type="SUPFAM" id="SSF46689">
    <property type="entry name" value="Homeodomain-like"/>
    <property type="match status" value="1"/>
</dbReference>
<sequence>MTDRRGRGRPRDPETDTAILRAALELFIEGGVEGTSMEQIAKRAGVGKLTVYRRWSTKEDLIAQAVEQTVSADLVPSPADIAELDPQQIIEGVIEAAAQMTASPAFRALVARMMGAAVSHPQLMEVYWRHHVLPRRELATALLRRAQQDGTVAADADLDVLIDMMAGAVTWRVLQPNPPDAAGMLDYLKSVYRQVGLYRPAPSS</sequence>
<reference evidence="6 7" key="1">
    <citation type="submission" date="2020-03" db="EMBL/GenBank/DDBJ databases">
        <title>WGS of actinomycetes isolated from Thailand.</title>
        <authorList>
            <person name="Thawai C."/>
        </authorList>
    </citation>
    <scope>NUCLEOTIDE SEQUENCE [LARGE SCALE GENOMIC DNA]</scope>
    <source>
        <strain evidence="6 7">FMUSA5-5</strain>
    </source>
</reference>
<dbReference type="PRINTS" id="PR00455">
    <property type="entry name" value="HTHTETR"/>
</dbReference>
<evidence type="ECO:0000256" key="3">
    <source>
        <dbReference type="ARBA" id="ARBA00023163"/>
    </source>
</evidence>
<dbReference type="InterPro" id="IPR001647">
    <property type="entry name" value="HTH_TetR"/>
</dbReference>
<dbReference type="PANTHER" id="PTHR30055">
    <property type="entry name" value="HTH-TYPE TRANSCRIPTIONAL REGULATOR RUTR"/>
    <property type="match status" value="1"/>
</dbReference>
<dbReference type="InterPro" id="IPR036271">
    <property type="entry name" value="Tet_transcr_reg_TetR-rel_C_sf"/>
</dbReference>
<accession>A0ABX1B365</accession>
<organism evidence="6 7">
    <name type="scientific">Nonomuraea composti</name>
    <dbReference type="NCBI Taxonomy" id="2720023"/>
    <lineage>
        <taxon>Bacteria</taxon>
        <taxon>Bacillati</taxon>
        <taxon>Actinomycetota</taxon>
        <taxon>Actinomycetes</taxon>
        <taxon>Streptosporangiales</taxon>
        <taxon>Streptosporangiaceae</taxon>
        <taxon>Nonomuraea</taxon>
    </lineage>
</organism>
<keyword evidence="1" id="KW-0805">Transcription regulation</keyword>
<dbReference type="Gene3D" id="1.10.10.60">
    <property type="entry name" value="Homeodomain-like"/>
    <property type="match status" value="1"/>
</dbReference>
<evidence type="ECO:0000256" key="2">
    <source>
        <dbReference type="ARBA" id="ARBA00023125"/>
    </source>
</evidence>
<proteinExistence type="predicted"/>